<organism evidence="2 3">
    <name type="scientific">Limnobaculum eriocheiris</name>
    <dbReference type="NCBI Taxonomy" id="2897391"/>
    <lineage>
        <taxon>Bacteria</taxon>
        <taxon>Pseudomonadati</taxon>
        <taxon>Pseudomonadota</taxon>
        <taxon>Gammaproteobacteria</taxon>
        <taxon>Enterobacterales</taxon>
        <taxon>Budviciaceae</taxon>
        <taxon>Limnobaculum</taxon>
    </lineage>
</organism>
<feature type="compositionally biased region" description="Basic and acidic residues" evidence="1">
    <location>
        <begin position="48"/>
        <end position="59"/>
    </location>
</feature>
<protein>
    <submittedName>
        <fullName evidence="2">YiiG family protein</fullName>
    </submittedName>
</protein>
<name>A0A9X1MWD8_9GAMM</name>
<accession>A0A9X1MWD8</accession>
<evidence type="ECO:0000256" key="1">
    <source>
        <dbReference type="SAM" id="MobiDB-lite"/>
    </source>
</evidence>
<dbReference type="Pfam" id="PF12889">
    <property type="entry name" value="DUF3829"/>
    <property type="match status" value="1"/>
</dbReference>
<reference evidence="2" key="1">
    <citation type="submission" date="2021-11" db="EMBL/GenBank/DDBJ databases">
        <title>Jinshanibacter sp. isolated from one year old Eriocheir sinensis.</title>
        <authorList>
            <person name="Li J.-Y."/>
            <person name="He W."/>
            <person name="Gao T.-H."/>
        </authorList>
    </citation>
    <scope>NUCLEOTIDE SEQUENCE</scope>
    <source>
        <strain evidence="2">LJY008</strain>
    </source>
</reference>
<dbReference type="Proteomes" id="UP001139171">
    <property type="component" value="Unassembled WGS sequence"/>
</dbReference>
<feature type="compositionally biased region" description="Polar residues" evidence="1">
    <location>
        <begin position="38"/>
        <end position="47"/>
    </location>
</feature>
<proteinExistence type="predicted"/>
<gene>
    <name evidence="2" type="ORF">LPW36_08220</name>
</gene>
<comment type="caution">
    <text evidence="2">The sequence shown here is derived from an EMBL/GenBank/DDBJ whole genome shotgun (WGS) entry which is preliminary data.</text>
</comment>
<evidence type="ECO:0000313" key="3">
    <source>
        <dbReference type="Proteomes" id="UP001139171"/>
    </source>
</evidence>
<dbReference type="RefSeq" id="WP_230609057.1">
    <property type="nucleotide sequence ID" value="NZ_JAJNAG010000014.1"/>
</dbReference>
<evidence type="ECO:0000313" key="2">
    <source>
        <dbReference type="EMBL" id="MCD1125987.1"/>
    </source>
</evidence>
<dbReference type="AlphaFoldDB" id="A0A9X1MWD8"/>
<feature type="region of interest" description="Disordered" evidence="1">
    <location>
        <begin position="31"/>
        <end position="73"/>
    </location>
</feature>
<sequence length="360" mass="40540">MDFKNSTNIWKKGAIALSIILALSACDKKKEEPAASAPVTTQETPSSVKKETENVEAEKTTTNTKAEETQNAEEAMQEKMNAYIECYNALDGSIHNSINRYTSWVKNFEKGPTGKESIVYGLYQINQNSTDSCKKSVTEALAIKPELKPMDEIAANYLAAAETISAKINELNRYYDQEDYKDDSFAKGKELHPNLVAAYKTFEPASKAFSQSISKINNERQQARLDQMEKEEGKSLNYYSLGIMLDAQTINSMIEEESFETEKPLALVSELQSKIESARPLIEEQKKTNNMSYMSYESLLRQADSYAKAAKERIRRVRDKEPYSTGEKMNLGTSGEWMVNGSVGKLVKEYNSLVGDYNRL</sequence>
<keyword evidence="3" id="KW-1185">Reference proteome</keyword>
<dbReference type="PROSITE" id="PS51257">
    <property type="entry name" value="PROKAR_LIPOPROTEIN"/>
    <property type="match status" value="1"/>
</dbReference>
<dbReference type="InterPro" id="IPR024291">
    <property type="entry name" value="DUF3829"/>
</dbReference>
<dbReference type="EMBL" id="JAJNAG010000014">
    <property type="protein sequence ID" value="MCD1125987.1"/>
    <property type="molecule type" value="Genomic_DNA"/>
</dbReference>